<evidence type="ECO:0000256" key="1">
    <source>
        <dbReference type="ARBA" id="ARBA00004196"/>
    </source>
</evidence>
<feature type="signal peptide" evidence="5">
    <location>
        <begin position="1"/>
        <end position="19"/>
    </location>
</feature>
<comment type="caution">
    <text evidence="7">The sequence shown here is derived from an EMBL/GenBank/DDBJ whole genome shotgun (WGS) entry which is preliminary data.</text>
</comment>
<comment type="similarity">
    <text evidence="2">Belongs to the bacterial solute-binding protein 8 family.</text>
</comment>
<accession>A0A1Q4V7Z6</accession>
<dbReference type="RefSeq" id="WP_073788241.1">
    <property type="nucleotide sequence ID" value="NZ_CP109290.1"/>
</dbReference>
<dbReference type="AlphaFoldDB" id="A0A1Q4V7Z6"/>
<evidence type="ECO:0000313" key="8">
    <source>
        <dbReference type="Proteomes" id="UP000186455"/>
    </source>
</evidence>
<keyword evidence="4 5" id="KW-0732">Signal</keyword>
<dbReference type="GO" id="GO:1901678">
    <property type="term" value="P:iron coordination entity transport"/>
    <property type="evidence" value="ECO:0007669"/>
    <property type="project" value="UniProtKB-ARBA"/>
</dbReference>
<keyword evidence="8" id="KW-1185">Reference proteome</keyword>
<evidence type="ECO:0000256" key="4">
    <source>
        <dbReference type="ARBA" id="ARBA00022729"/>
    </source>
</evidence>
<dbReference type="InterPro" id="IPR051313">
    <property type="entry name" value="Bact_iron-sidero_bind"/>
</dbReference>
<name>A0A1Q4V7Z6_9ACTN</name>
<evidence type="ECO:0000313" key="7">
    <source>
        <dbReference type="EMBL" id="OKH93944.1"/>
    </source>
</evidence>
<protein>
    <submittedName>
        <fullName evidence="7">Iron-siderophore ABC transporter substrate-binding protein</fullName>
    </submittedName>
</protein>
<dbReference type="InterPro" id="IPR002491">
    <property type="entry name" value="ABC_transptr_periplasmic_BD"/>
</dbReference>
<gene>
    <name evidence="7" type="ORF">AB852_14770</name>
</gene>
<feature type="domain" description="Fe/B12 periplasmic-binding" evidence="6">
    <location>
        <begin position="63"/>
        <end position="326"/>
    </location>
</feature>
<reference evidence="7 8" key="1">
    <citation type="submission" date="2015-06" db="EMBL/GenBank/DDBJ databases">
        <title>Cloning and characterization of the uncialamcin biosynthetic gene cluster.</title>
        <authorList>
            <person name="Yan X."/>
            <person name="Huang T."/>
            <person name="Ge H."/>
            <person name="Shen B."/>
        </authorList>
    </citation>
    <scope>NUCLEOTIDE SEQUENCE [LARGE SCALE GENOMIC DNA]</scope>
    <source>
        <strain evidence="7 8">DCA2648</strain>
    </source>
</reference>
<proteinExistence type="inferred from homology"/>
<dbReference type="PANTHER" id="PTHR30532:SF25">
    <property type="entry name" value="IRON(III) DICITRATE-BINDING PERIPLASMIC PROTEIN"/>
    <property type="match status" value="1"/>
</dbReference>
<keyword evidence="3" id="KW-0813">Transport</keyword>
<feature type="chain" id="PRO_5039419759" evidence="5">
    <location>
        <begin position="20"/>
        <end position="326"/>
    </location>
</feature>
<evidence type="ECO:0000256" key="2">
    <source>
        <dbReference type="ARBA" id="ARBA00008814"/>
    </source>
</evidence>
<dbReference type="Proteomes" id="UP000186455">
    <property type="component" value="Unassembled WGS sequence"/>
</dbReference>
<sequence>MSSTTLPFRRVLPVSAALAGVLTLSACGSGSGGGQGAGGGDGAKTRTVTTAMGEVQVPAEPKRVVVLDTAELDSAVTLGVKPVGATRTDSPSGFPAHLPAGMVEDVKIVGQMLEPSMEAILALKPDLILTSKLRHGGKYAELKQIAPTVMTEGTGPSWKENFLVHAKALGKEAEAGKTIADYSARAAEVTAALGGKKQAGRTKVSMVRFVEGMDVCLYGKKNYIGTVLADVGLDRPPVTDQAKDGFILTVSPENIDRADADVIFHSVYGDPKKAKVPAVTGGPLWKNLTAVKNDRVHAVNDALWMQGIGYTAADKILGELQEALTA</sequence>
<evidence type="ECO:0000256" key="3">
    <source>
        <dbReference type="ARBA" id="ARBA00022448"/>
    </source>
</evidence>
<dbReference type="Gene3D" id="3.40.50.1980">
    <property type="entry name" value="Nitrogenase molybdenum iron protein domain"/>
    <property type="match status" value="2"/>
</dbReference>
<dbReference type="CDD" id="cd01146">
    <property type="entry name" value="FhuD"/>
    <property type="match status" value="1"/>
</dbReference>
<comment type="subcellular location">
    <subcellularLocation>
        <location evidence="1">Cell envelope</location>
    </subcellularLocation>
</comment>
<dbReference type="PROSITE" id="PS50983">
    <property type="entry name" value="FE_B12_PBP"/>
    <property type="match status" value="1"/>
</dbReference>
<dbReference type="SUPFAM" id="SSF53807">
    <property type="entry name" value="Helical backbone' metal receptor"/>
    <property type="match status" value="1"/>
</dbReference>
<dbReference type="EMBL" id="LFBV01000003">
    <property type="protein sequence ID" value="OKH93944.1"/>
    <property type="molecule type" value="Genomic_DNA"/>
</dbReference>
<evidence type="ECO:0000256" key="5">
    <source>
        <dbReference type="SAM" id="SignalP"/>
    </source>
</evidence>
<evidence type="ECO:0000259" key="6">
    <source>
        <dbReference type="PROSITE" id="PS50983"/>
    </source>
</evidence>
<dbReference type="GO" id="GO:0030288">
    <property type="term" value="C:outer membrane-bounded periplasmic space"/>
    <property type="evidence" value="ECO:0007669"/>
    <property type="project" value="TreeGrafter"/>
</dbReference>
<dbReference type="Pfam" id="PF01497">
    <property type="entry name" value="Peripla_BP_2"/>
    <property type="match status" value="1"/>
</dbReference>
<dbReference type="PANTHER" id="PTHR30532">
    <property type="entry name" value="IRON III DICITRATE-BINDING PERIPLASMIC PROTEIN"/>
    <property type="match status" value="1"/>
</dbReference>
<dbReference type="STRING" id="1048205.AB852_14770"/>
<organism evidence="7 8">
    <name type="scientific">Streptomyces uncialis</name>
    <dbReference type="NCBI Taxonomy" id="1048205"/>
    <lineage>
        <taxon>Bacteria</taxon>
        <taxon>Bacillati</taxon>
        <taxon>Actinomycetota</taxon>
        <taxon>Actinomycetes</taxon>
        <taxon>Kitasatosporales</taxon>
        <taxon>Streptomycetaceae</taxon>
        <taxon>Streptomyces</taxon>
    </lineage>
</organism>